<evidence type="ECO:0000256" key="3">
    <source>
        <dbReference type="ARBA" id="ARBA00022563"/>
    </source>
</evidence>
<keyword evidence="16" id="KW-1185">Reference proteome</keyword>
<comment type="function">
    <text evidence="12">Catalyzes the oxidation of 5,10-methylenetetrahydrofolate to 5,10-methenyltetrahydrofolate and then the hydrolysis of 5,10-methenyltetrahydrofolate to 10-formyltetrahydrofolate.</text>
</comment>
<evidence type="ECO:0000256" key="6">
    <source>
        <dbReference type="ARBA" id="ARBA00022801"/>
    </source>
</evidence>
<dbReference type="CDD" id="cd01080">
    <property type="entry name" value="NAD_bind_m-THF_DH_Cyclohyd"/>
    <property type="match status" value="1"/>
</dbReference>
<accession>A0A1H9AP59</accession>
<keyword evidence="8 12" id="KW-0560">Oxidoreductase</keyword>
<keyword evidence="4 12" id="KW-0028">Amino-acid biosynthesis</keyword>
<feature type="domain" description="Tetrahydrofolate dehydrogenase/cyclohydrolase catalytic" evidence="13">
    <location>
        <begin position="6"/>
        <end position="120"/>
    </location>
</feature>
<comment type="catalytic activity">
    <reaction evidence="12">
        <text>(6R)-5,10-methylene-5,6,7,8-tetrahydrofolate + NADP(+) = (6R)-5,10-methenyltetrahydrofolate + NADPH</text>
        <dbReference type="Rhea" id="RHEA:22812"/>
        <dbReference type="ChEBI" id="CHEBI:15636"/>
        <dbReference type="ChEBI" id="CHEBI:57455"/>
        <dbReference type="ChEBI" id="CHEBI:57783"/>
        <dbReference type="ChEBI" id="CHEBI:58349"/>
        <dbReference type="EC" id="1.5.1.5"/>
    </reaction>
</comment>
<dbReference type="GO" id="GO:0004477">
    <property type="term" value="F:methenyltetrahydrofolate cyclohydrolase activity"/>
    <property type="evidence" value="ECO:0007669"/>
    <property type="project" value="UniProtKB-UniRule"/>
</dbReference>
<dbReference type="InterPro" id="IPR020630">
    <property type="entry name" value="THF_DH/CycHdrlase_cat_dom"/>
</dbReference>
<dbReference type="GO" id="GO:0004488">
    <property type="term" value="F:methylenetetrahydrofolate dehydrogenase (NADP+) activity"/>
    <property type="evidence" value="ECO:0007669"/>
    <property type="project" value="UniProtKB-UniRule"/>
</dbReference>
<dbReference type="RefSeq" id="WP_092570386.1">
    <property type="nucleotide sequence ID" value="NZ_FOEN01000002.1"/>
</dbReference>
<evidence type="ECO:0000256" key="2">
    <source>
        <dbReference type="ARBA" id="ARBA00011738"/>
    </source>
</evidence>
<dbReference type="SUPFAM" id="SSF53223">
    <property type="entry name" value="Aminoacid dehydrogenase-like, N-terminal domain"/>
    <property type="match status" value="1"/>
</dbReference>
<evidence type="ECO:0000256" key="12">
    <source>
        <dbReference type="HAMAP-Rule" id="MF_01576"/>
    </source>
</evidence>
<dbReference type="InterPro" id="IPR020631">
    <property type="entry name" value="THF_DH/CycHdrlase_NAD-bd_dom"/>
</dbReference>
<dbReference type="PANTHER" id="PTHR48099">
    <property type="entry name" value="C-1-TETRAHYDROFOLATE SYNTHASE, CYTOPLASMIC-RELATED"/>
    <property type="match status" value="1"/>
</dbReference>
<keyword evidence="6 12" id="KW-0378">Hydrolase</keyword>
<evidence type="ECO:0000256" key="10">
    <source>
        <dbReference type="ARBA" id="ARBA00023167"/>
    </source>
</evidence>
<evidence type="ECO:0000256" key="5">
    <source>
        <dbReference type="ARBA" id="ARBA00022755"/>
    </source>
</evidence>
<dbReference type="GO" id="GO:0000105">
    <property type="term" value="P:L-histidine biosynthetic process"/>
    <property type="evidence" value="ECO:0007669"/>
    <property type="project" value="UniProtKB-KW"/>
</dbReference>
<evidence type="ECO:0000256" key="7">
    <source>
        <dbReference type="ARBA" id="ARBA00022857"/>
    </source>
</evidence>
<evidence type="ECO:0000256" key="4">
    <source>
        <dbReference type="ARBA" id="ARBA00022605"/>
    </source>
</evidence>
<reference evidence="15 16" key="1">
    <citation type="submission" date="2016-10" db="EMBL/GenBank/DDBJ databases">
        <authorList>
            <person name="de Groot N.N."/>
        </authorList>
    </citation>
    <scope>NUCLEOTIDE SEQUENCE [LARGE SCALE GENOMIC DNA]</scope>
    <source>
        <strain evidence="15 16">DSM 15695</strain>
    </source>
</reference>
<keyword evidence="10 12" id="KW-0486">Methionine biosynthesis</keyword>
<dbReference type="GO" id="GO:0009086">
    <property type="term" value="P:methionine biosynthetic process"/>
    <property type="evidence" value="ECO:0007669"/>
    <property type="project" value="UniProtKB-KW"/>
</dbReference>
<dbReference type="GO" id="GO:0006164">
    <property type="term" value="P:purine nucleotide biosynthetic process"/>
    <property type="evidence" value="ECO:0007669"/>
    <property type="project" value="UniProtKB-KW"/>
</dbReference>
<dbReference type="GO" id="GO:0035999">
    <property type="term" value="P:tetrahydrofolate interconversion"/>
    <property type="evidence" value="ECO:0007669"/>
    <property type="project" value="UniProtKB-UniRule"/>
</dbReference>
<keyword evidence="5 12" id="KW-0658">Purine biosynthesis</keyword>
<dbReference type="FunFam" id="3.40.50.720:FF:000094">
    <property type="entry name" value="Bifunctional protein FolD"/>
    <property type="match status" value="1"/>
</dbReference>
<dbReference type="Gene3D" id="3.40.50.10860">
    <property type="entry name" value="Leucine Dehydrogenase, chain A, domain 1"/>
    <property type="match status" value="1"/>
</dbReference>
<organism evidence="15 16">
    <name type="scientific">Ignavigranum ruoffiae</name>
    <dbReference type="NCBI Taxonomy" id="89093"/>
    <lineage>
        <taxon>Bacteria</taxon>
        <taxon>Bacillati</taxon>
        <taxon>Bacillota</taxon>
        <taxon>Bacilli</taxon>
        <taxon>Lactobacillales</taxon>
        <taxon>Aerococcaceae</taxon>
        <taxon>Ignavigranum</taxon>
    </lineage>
</organism>
<comment type="pathway">
    <text evidence="1 12">One-carbon metabolism; tetrahydrofolate interconversion.</text>
</comment>
<dbReference type="STRING" id="89093.SAMN04488558_10240"/>
<dbReference type="PROSITE" id="PS00767">
    <property type="entry name" value="THF_DHG_CYH_2"/>
    <property type="match status" value="1"/>
</dbReference>
<dbReference type="Pfam" id="PF02882">
    <property type="entry name" value="THF_DHG_CYH_C"/>
    <property type="match status" value="1"/>
</dbReference>
<dbReference type="PANTHER" id="PTHR48099:SF5">
    <property type="entry name" value="C-1-TETRAHYDROFOLATE SYNTHASE, CYTOPLASMIC"/>
    <property type="match status" value="1"/>
</dbReference>
<dbReference type="HAMAP" id="MF_01576">
    <property type="entry name" value="THF_DHG_CYH"/>
    <property type="match status" value="1"/>
</dbReference>
<feature type="domain" description="Tetrahydrofolate dehydrogenase/cyclohydrolase NAD(P)-binding" evidence="14">
    <location>
        <begin position="139"/>
        <end position="280"/>
    </location>
</feature>
<proteinExistence type="inferred from homology"/>
<dbReference type="InterPro" id="IPR036291">
    <property type="entry name" value="NAD(P)-bd_dom_sf"/>
</dbReference>
<dbReference type="GO" id="GO:0005829">
    <property type="term" value="C:cytosol"/>
    <property type="evidence" value="ECO:0007669"/>
    <property type="project" value="TreeGrafter"/>
</dbReference>
<dbReference type="UniPathway" id="UPA00193"/>
<keyword evidence="11 12" id="KW-0511">Multifunctional enzyme</keyword>
<evidence type="ECO:0000256" key="8">
    <source>
        <dbReference type="ARBA" id="ARBA00023002"/>
    </source>
</evidence>
<evidence type="ECO:0000259" key="14">
    <source>
        <dbReference type="Pfam" id="PF02882"/>
    </source>
</evidence>
<dbReference type="InterPro" id="IPR020867">
    <property type="entry name" value="THF_DH/CycHdrlase_CS"/>
</dbReference>
<dbReference type="AlphaFoldDB" id="A0A1H9AP59"/>
<dbReference type="FunFam" id="3.40.50.10860:FF:000005">
    <property type="entry name" value="C-1-tetrahydrofolate synthase, cytoplasmic, putative"/>
    <property type="match status" value="1"/>
</dbReference>
<dbReference type="InterPro" id="IPR046346">
    <property type="entry name" value="Aminoacid_DH-like_N_sf"/>
</dbReference>
<evidence type="ECO:0000259" key="13">
    <source>
        <dbReference type="Pfam" id="PF00763"/>
    </source>
</evidence>
<keyword evidence="9 12" id="KW-0368">Histidine biosynthesis</keyword>
<comment type="similarity">
    <text evidence="12">Belongs to the tetrahydrofolate dehydrogenase/cyclohydrolase family.</text>
</comment>
<dbReference type="EMBL" id="FOEN01000002">
    <property type="protein sequence ID" value="SEP78449.1"/>
    <property type="molecule type" value="Genomic_DNA"/>
</dbReference>
<evidence type="ECO:0000313" key="16">
    <source>
        <dbReference type="Proteomes" id="UP000198833"/>
    </source>
</evidence>
<gene>
    <name evidence="12" type="primary">folD</name>
    <name evidence="15" type="ORF">SAMN04488558_10240</name>
</gene>
<dbReference type="EC" id="3.5.4.9" evidence="12"/>
<evidence type="ECO:0000256" key="11">
    <source>
        <dbReference type="ARBA" id="ARBA00023268"/>
    </source>
</evidence>
<evidence type="ECO:0000313" key="15">
    <source>
        <dbReference type="EMBL" id="SEP78449.1"/>
    </source>
</evidence>
<dbReference type="Gene3D" id="3.40.50.720">
    <property type="entry name" value="NAD(P)-binding Rossmann-like Domain"/>
    <property type="match status" value="1"/>
</dbReference>
<feature type="binding site" evidence="12">
    <location>
        <begin position="165"/>
        <end position="167"/>
    </location>
    <ligand>
        <name>NADP(+)</name>
        <dbReference type="ChEBI" id="CHEBI:58349"/>
    </ligand>
</feature>
<protein>
    <recommendedName>
        <fullName evidence="12">Bifunctional protein FolD</fullName>
    </recommendedName>
    <domain>
        <recommendedName>
            <fullName evidence="12">Methylenetetrahydrofolate dehydrogenase</fullName>
            <ecNumber evidence="12">1.5.1.5</ecNumber>
        </recommendedName>
    </domain>
    <domain>
        <recommendedName>
            <fullName evidence="12">Methenyltetrahydrofolate cyclohydrolase</fullName>
            <ecNumber evidence="12">3.5.4.9</ecNumber>
        </recommendedName>
    </domain>
</protein>
<keyword evidence="7 12" id="KW-0521">NADP</keyword>
<evidence type="ECO:0000256" key="1">
    <source>
        <dbReference type="ARBA" id="ARBA00004777"/>
    </source>
</evidence>
<dbReference type="Proteomes" id="UP000198833">
    <property type="component" value="Unassembled WGS sequence"/>
</dbReference>
<comment type="subunit">
    <text evidence="2 12">Homodimer.</text>
</comment>
<dbReference type="EC" id="1.5.1.5" evidence="12"/>
<name>A0A1H9AP59_9LACT</name>
<dbReference type="InterPro" id="IPR000672">
    <property type="entry name" value="THF_DH/CycHdrlase"/>
</dbReference>
<evidence type="ECO:0000256" key="9">
    <source>
        <dbReference type="ARBA" id="ARBA00023102"/>
    </source>
</evidence>
<comment type="caution">
    <text evidence="12">Lacks conserved residue(s) required for the propagation of feature annotation.</text>
</comment>
<dbReference type="OrthoDB" id="9803580at2"/>
<dbReference type="PRINTS" id="PR00085">
    <property type="entry name" value="THFDHDRGNASE"/>
</dbReference>
<comment type="catalytic activity">
    <reaction evidence="12">
        <text>(6R)-5,10-methenyltetrahydrofolate + H2O = (6R)-10-formyltetrahydrofolate + H(+)</text>
        <dbReference type="Rhea" id="RHEA:23700"/>
        <dbReference type="ChEBI" id="CHEBI:15377"/>
        <dbReference type="ChEBI" id="CHEBI:15378"/>
        <dbReference type="ChEBI" id="CHEBI:57455"/>
        <dbReference type="ChEBI" id="CHEBI:195366"/>
        <dbReference type="EC" id="3.5.4.9"/>
    </reaction>
</comment>
<dbReference type="Pfam" id="PF00763">
    <property type="entry name" value="THF_DHG_CYH"/>
    <property type="match status" value="1"/>
</dbReference>
<dbReference type="SUPFAM" id="SSF51735">
    <property type="entry name" value="NAD(P)-binding Rossmann-fold domains"/>
    <property type="match status" value="1"/>
</dbReference>
<keyword evidence="3 12" id="KW-0554">One-carbon metabolism</keyword>
<sequence>MKAIEINGKEIANRLLKQQQKVVQRLKNDGIIPKLVVITFSDDEASQVYIKQKAKKAKQIGIDFECHRLNHSVSQEDFKRCVKKYDNDPSTSGIIIQFPIPQQYDLKEVSTWISPDKDVDGLNPMSMGWLLTDQAHFLPCTPKGILYLMDAYNIDVVGKDIVIIGNSHIVGLPLAIILTHQDATVTLCHRLTANLSAKCQQADIIISAAGSVNLIGSNDVKSGVIIFDVGMNRLADGSLVGDVDYAKVINKAAKITPVPGGVGPMTVAMLMDQTIMATCYQHGIDYQQVIECR</sequence>